<evidence type="ECO:0000256" key="1">
    <source>
        <dbReference type="SAM" id="SignalP"/>
    </source>
</evidence>
<dbReference type="PANTHER" id="PTHR30032">
    <property type="entry name" value="N-ACETYLMURAMOYL-L-ALANINE AMIDASE-RELATED"/>
    <property type="match status" value="1"/>
</dbReference>
<proteinExistence type="predicted"/>
<dbReference type="Pfam" id="PF04122">
    <property type="entry name" value="CW_binding_2"/>
    <property type="match status" value="3"/>
</dbReference>
<evidence type="ECO:0000313" key="3">
    <source>
        <dbReference type="Proteomes" id="UP000077407"/>
    </source>
</evidence>
<accession>A0A166RGT7</accession>
<dbReference type="EMBL" id="LITT01000010">
    <property type="protein sequence ID" value="OAA90787.1"/>
    <property type="molecule type" value="Genomic_DNA"/>
</dbReference>
<dbReference type="InterPro" id="IPR051922">
    <property type="entry name" value="Bact_Sporulation_Assoc"/>
</dbReference>
<sequence length="473" mass="50691">MKSKRLMAIIMSVAVCISLLGMTKFSTNNVVKADTQTVQAPSNITRLDGTDRYDTSAKIAQYGWKQADTVFIAGAENNNDFADAIAGTPLAHAYDAPILLTRVSALPDDIRAEITSLTPKNIVILGGTGVVSQGIEDGLKAKGYNVTRIAGQTRYDTAIQIAKELWNKYPSTNDKVGSDTSVILTTGKQFQYAMSVASTAGNTAILYSDGDTLNYDVENLIAGDKNIQSIDTIGGSKVLEVKGDLYNGNLSLFNIDNCNNITELKKDEGFLENYNGVAVASDTIFPDALSGSALAAKLGYKLVLSNGKDFPYTVDSTQNHLSGGLIFGGTQVMSDSMTSKISAILNKNIPANPNGLKDSDIIPFADDGFKRDAEQALGKTNITLADAKKATSLTLYQNSSDGGYQINDLSDIKYFSGIYDLDLEGGKLPQNIGAINSLYKLEGLYLEKCTFNQSDISTISKNIKIVSDGKKIN</sequence>
<dbReference type="AlphaFoldDB" id="A0A166RGT7"/>
<dbReference type="EC" id="3.5.1.28" evidence="2"/>
<gene>
    <name evidence="2" type="primary">lytC_8</name>
    <name evidence="2" type="ORF">WY13_01091</name>
</gene>
<feature type="signal peptide" evidence="1">
    <location>
        <begin position="1"/>
        <end position="26"/>
    </location>
</feature>
<dbReference type="Proteomes" id="UP000077407">
    <property type="component" value="Unassembled WGS sequence"/>
</dbReference>
<dbReference type="InterPro" id="IPR007253">
    <property type="entry name" value="Cell_wall-bd_2"/>
</dbReference>
<dbReference type="PATRIC" id="fig|1538.10.peg.1601"/>
<organism evidence="2 3">
    <name type="scientific">Clostridium ljungdahlii</name>
    <dbReference type="NCBI Taxonomy" id="1538"/>
    <lineage>
        <taxon>Bacteria</taxon>
        <taxon>Bacillati</taxon>
        <taxon>Bacillota</taxon>
        <taxon>Clostridia</taxon>
        <taxon>Eubacteriales</taxon>
        <taxon>Clostridiaceae</taxon>
        <taxon>Clostridium</taxon>
    </lineage>
</organism>
<comment type="caution">
    <text evidence="2">The sequence shown here is derived from an EMBL/GenBank/DDBJ whole genome shotgun (WGS) entry which is preliminary data.</text>
</comment>
<protein>
    <submittedName>
        <fullName evidence="2">N-acetylmuramoyl-L-alanine amidase LytC</fullName>
        <ecNumber evidence="2">3.5.1.28</ecNumber>
    </submittedName>
</protein>
<reference evidence="2 3" key="1">
    <citation type="journal article" date="2015" name="Biotechnol. Bioeng.">
        <title>Genome sequence and phenotypic characterization of Caulobacter segnis.</title>
        <authorList>
            <person name="Patel S."/>
            <person name="Fletcher B."/>
            <person name="Scott D.C."/>
            <person name="Ely B."/>
        </authorList>
    </citation>
    <scope>NUCLEOTIDE SEQUENCE [LARGE SCALE GENOMIC DNA]</scope>
    <source>
        <strain evidence="2 3">ERI-2</strain>
    </source>
</reference>
<dbReference type="GO" id="GO:0008745">
    <property type="term" value="F:N-acetylmuramoyl-L-alanine amidase activity"/>
    <property type="evidence" value="ECO:0007669"/>
    <property type="project" value="UniProtKB-EC"/>
</dbReference>
<dbReference type="PANTHER" id="PTHR30032:SF8">
    <property type="entry name" value="GERMINATION-SPECIFIC N-ACETYLMURAMOYL-L-ALANINE AMIDASE"/>
    <property type="match status" value="1"/>
</dbReference>
<name>A0A166RGT7_9CLOT</name>
<dbReference type="RefSeq" id="WP_063554661.1">
    <property type="nucleotide sequence ID" value="NZ_LITT01000010.1"/>
</dbReference>
<dbReference type="InterPro" id="IPR032675">
    <property type="entry name" value="LRR_dom_sf"/>
</dbReference>
<dbReference type="OrthoDB" id="1399160at2"/>
<dbReference type="Gene3D" id="3.40.50.12090">
    <property type="match status" value="1"/>
</dbReference>
<keyword evidence="1" id="KW-0732">Signal</keyword>
<keyword evidence="2" id="KW-0378">Hydrolase</keyword>
<dbReference type="Gene3D" id="3.80.10.10">
    <property type="entry name" value="Ribonuclease Inhibitor"/>
    <property type="match status" value="1"/>
</dbReference>
<evidence type="ECO:0000313" key="2">
    <source>
        <dbReference type="EMBL" id="OAA90787.1"/>
    </source>
</evidence>
<feature type="chain" id="PRO_5038946602" evidence="1">
    <location>
        <begin position="27"/>
        <end position="473"/>
    </location>
</feature>